<keyword evidence="3" id="KW-1185">Reference proteome</keyword>
<dbReference type="Gene3D" id="2.30.40.10">
    <property type="entry name" value="Urease, subunit C, domain 1"/>
    <property type="match status" value="1"/>
</dbReference>
<reference evidence="2 3" key="1">
    <citation type="submission" date="2023-07" db="EMBL/GenBank/DDBJ databases">
        <title>Sorghum-associated microbial communities from plants grown in Nebraska, USA.</title>
        <authorList>
            <person name="Schachtman D."/>
        </authorList>
    </citation>
    <scope>NUCLEOTIDE SEQUENCE [LARGE SCALE GENOMIC DNA]</scope>
    <source>
        <strain evidence="2 3">CC523</strain>
    </source>
</reference>
<gene>
    <name evidence="2" type="ORF">J2T10_000879</name>
</gene>
<protein>
    <submittedName>
        <fullName evidence="2">Amidohydrolase YtcJ</fullName>
    </submittedName>
</protein>
<name>A0ABT9THY4_PAENI</name>
<dbReference type="PANTHER" id="PTHR22642">
    <property type="entry name" value="IMIDAZOLONEPROPIONASE"/>
    <property type="match status" value="1"/>
</dbReference>
<feature type="domain" description="Amidohydrolase 3" evidence="1">
    <location>
        <begin position="53"/>
        <end position="563"/>
    </location>
</feature>
<dbReference type="InterPro" id="IPR011059">
    <property type="entry name" value="Metal-dep_hydrolase_composite"/>
</dbReference>
<dbReference type="RefSeq" id="WP_306877098.1">
    <property type="nucleotide sequence ID" value="NZ_JAUSSW010000001.1"/>
</dbReference>
<sequence length="567" mass="59094">MQDFADLVITNASVHTMDPAQPHRMTDAIAVKDGCVAGLGHDDVSRLIGPETRVVDAAGGAVIPGINDAHLHFVSAAMAAFGYVRLDPDIAPDWAAVVDVLTAAPVGPDGWIRAHGWDESILGPAKGLLDCRSDAPLVAFDATGHQLLANREALKRARISATTPDIHGGVIVRGGDGAPSGLFQDGAMELISRAMPPVPAATLRPALLRFQEYLHSLGITSLTEPGLGPASAGLMDGAGSTAALGLLGDLALSGELTLRINVLMLFAGTGGANARAVEEGLRSGLAESCRNRGIDPEQLRIAGVKVFADGIPRSGTAWMSEPYGTACTHGSLVIQGASDGERVAELNRILQLINDAGLQAGVHATGDAATAAAVQAIIEATSPGGSPASAGSHHNRHYIIHGAFSDTTTLQTMASRGIGYSTNPLIRQEAGDIMRQVLGEDRFSRHQPLRSAVEAGVRFNIASDAPVTSPDWRRTVVAAVRRATRSTPGAPGDPERITGQQALAAMTLEAAWQDHAEHSKGSLLPGRTADLCLLSTPWPADEEIEKLLDTDIRLTLSGGREVHPSTS</sequence>
<proteinExistence type="predicted"/>
<dbReference type="EMBL" id="JAUSSW010000001">
    <property type="protein sequence ID" value="MDQ0101260.1"/>
    <property type="molecule type" value="Genomic_DNA"/>
</dbReference>
<evidence type="ECO:0000313" key="3">
    <source>
        <dbReference type="Proteomes" id="UP001244563"/>
    </source>
</evidence>
<dbReference type="Gene3D" id="3.10.310.70">
    <property type="match status" value="1"/>
</dbReference>
<dbReference type="SUPFAM" id="SSF51338">
    <property type="entry name" value="Composite domain of metallo-dependent hydrolases"/>
    <property type="match status" value="1"/>
</dbReference>
<dbReference type="Gene3D" id="3.20.20.140">
    <property type="entry name" value="Metal-dependent hydrolases"/>
    <property type="match status" value="1"/>
</dbReference>
<evidence type="ECO:0000313" key="2">
    <source>
        <dbReference type="EMBL" id="MDQ0101260.1"/>
    </source>
</evidence>
<organism evidence="2 3">
    <name type="scientific">Paenarthrobacter nicotinovorans</name>
    <name type="common">Arthrobacter nicotinovorans</name>
    <dbReference type="NCBI Taxonomy" id="29320"/>
    <lineage>
        <taxon>Bacteria</taxon>
        <taxon>Bacillati</taxon>
        <taxon>Actinomycetota</taxon>
        <taxon>Actinomycetes</taxon>
        <taxon>Micrococcales</taxon>
        <taxon>Micrococcaceae</taxon>
        <taxon>Paenarthrobacter</taxon>
    </lineage>
</organism>
<comment type="caution">
    <text evidence="2">The sequence shown here is derived from an EMBL/GenBank/DDBJ whole genome shotgun (WGS) entry which is preliminary data.</text>
</comment>
<dbReference type="PANTHER" id="PTHR22642:SF2">
    <property type="entry name" value="PROTEIN LONG AFTER FAR-RED 3"/>
    <property type="match status" value="1"/>
</dbReference>
<dbReference type="InterPro" id="IPR013108">
    <property type="entry name" value="Amidohydro_3"/>
</dbReference>
<dbReference type="InterPro" id="IPR032466">
    <property type="entry name" value="Metal_Hydrolase"/>
</dbReference>
<dbReference type="Pfam" id="PF07969">
    <property type="entry name" value="Amidohydro_3"/>
    <property type="match status" value="1"/>
</dbReference>
<accession>A0ABT9THY4</accession>
<dbReference type="Proteomes" id="UP001244563">
    <property type="component" value="Unassembled WGS sequence"/>
</dbReference>
<evidence type="ECO:0000259" key="1">
    <source>
        <dbReference type="Pfam" id="PF07969"/>
    </source>
</evidence>
<dbReference type="SUPFAM" id="SSF51556">
    <property type="entry name" value="Metallo-dependent hydrolases"/>
    <property type="match status" value="1"/>
</dbReference>